<organism evidence="9 10">
    <name type="scientific">Pleomorphomonas carboxyditropha</name>
    <dbReference type="NCBI Taxonomy" id="2023338"/>
    <lineage>
        <taxon>Bacteria</taxon>
        <taxon>Pseudomonadati</taxon>
        <taxon>Pseudomonadota</taxon>
        <taxon>Alphaproteobacteria</taxon>
        <taxon>Hyphomicrobiales</taxon>
        <taxon>Pleomorphomonadaceae</taxon>
        <taxon>Pleomorphomonas</taxon>
    </lineage>
</organism>
<dbReference type="InterPro" id="IPR027417">
    <property type="entry name" value="P-loop_NTPase"/>
</dbReference>
<dbReference type="InterPro" id="IPR050534">
    <property type="entry name" value="Coronavir_polyprotein_1ab"/>
</dbReference>
<feature type="domain" description="Bartonella effector protein BID" evidence="8">
    <location>
        <begin position="858"/>
        <end position="954"/>
    </location>
</feature>
<dbReference type="Pfam" id="PF03389">
    <property type="entry name" value="MobA_MobL"/>
    <property type="match status" value="1"/>
</dbReference>
<keyword evidence="2" id="KW-0547">Nucleotide-binding</keyword>
<dbReference type="Gene3D" id="3.30.930.30">
    <property type="match status" value="1"/>
</dbReference>
<dbReference type="SUPFAM" id="SSF52540">
    <property type="entry name" value="P-loop containing nucleoside triphosphate hydrolases"/>
    <property type="match status" value="2"/>
</dbReference>
<dbReference type="CDD" id="cd18809">
    <property type="entry name" value="SF1_C_RecD"/>
    <property type="match status" value="1"/>
</dbReference>
<evidence type="ECO:0000259" key="6">
    <source>
        <dbReference type="Pfam" id="PF01443"/>
    </source>
</evidence>
<evidence type="ECO:0000256" key="2">
    <source>
        <dbReference type="ARBA" id="ARBA00022741"/>
    </source>
</evidence>
<dbReference type="PANTHER" id="PTHR43788">
    <property type="entry name" value="DNA2/NAM7 HELICASE FAMILY MEMBER"/>
    <property type="match status" value="1"/>
</dbReference>
<dbReference type="EMBL" id="NQVN01000016">
    <property type="protein sequence ID" value="PIO97677.1"/>
    <property type="molecule type" value="Genomic_DNA"/>
</dbReference>
<comment type="similarity">
    <text evidence="1">Belongs to the MobA/MobL family.</text>
</comment>
<evidence type="ECO:0000259" key="7">
    <source>
        <dbReference type="Pfam" id="PF03389"/>
    </source>
</evidence>
<name>A0A2G9WSI3_9HYPH</name>
<dbReference type="Pfam" id="PF13604">
    <property type="entry name" value="AAA_30"/>
    <property type="match status" value="1"/>
</dbReference>
<evidence type="ECO:0000313" key="9">
    <source>
        <dbReference type="EMBL" id="PIO97677.1"/>
    </source>
</evidence>
<dbReference type="GO" id="GO:0003678">
    <property type="term" value="F:DNA helicase activity"/>
    <property type="evidence" value="ECO:0007669"/>
    <property type="project" value="UniProtKB-ARBA"/>
</dbReference>
<proteinExistence type="inferred from homology"/>
<dbReference type="CDD" id="cd17933">
    <property type="entry name" value="DEXSc_RecD-like"/>
    <property type="match status" value="1"/>
</dbReference>
<dbReference type="InterPro" id="IPR005053">
    <property type="entry name" value="MobA_MobL"/>
</dbReference>
<accession>A0A2G9WSI3</accession>
<dbReference type="InterPro" id="IPR027351">
    <property type="entry name" value="(+)RNA_virus_helicase_core_dom"/>
</dbReference>
<dbReference type="Gene3D" id="2.30.30.940">
    <property type="match status" value="1"/>
</dbReference>
<keyword evidence="4" id="KW-0184">Conjugation</keyword>
<dbReference type="Pfam" id="PF17841">
    <property type="entry name" value="Bep_C_terminal"/>
    <property type="match status" value="1"/>
</dbReference>
<evidence type="ECO:0000256" key="1">
    <source>
        <dbReference type="ARBA" id="ARBA00010873"/>
    </source>
</evidence>
<evidence type="ECO:0000313" key="10">
    <source>
        <dbReference type="Proteomes" id="UP000231070"/>
    </source>
</evidence>
<dbReference type="Pfam" id="PF01443">
    <property type="entry name" value="Viral_helicase1"/>
    <property type="match status" value="1"/>
</dbReference>
<reference evidence="9 10" key="1">
    <citation type="submission" date="2017-08" db="EMBL/GenBank/DDBJ databases">
        <title>Pleomorphomonas carboxidotrophicus sp. nov., a new mesophilic hydrogenogenic carboxidotroph.</title>
        <authorList>
            <person name="Esquivel-Elizondo S."/>
            <person name="Krajmalnik-Brown R."/>
            <person name="Maldonado J."/>
        </authorList>
    </citation>
    <scope>NUCLEOTIDE SEQUENCE [LARGE SCALE GENOMIC DNA]</scope>
    <source>
        <strain evidence="9 10">SVCO-16</strain>
    </source>
</reference>
<dbReference type="Proteomes" id="UP000231070">
    <property type="component" value="Unassembled WGS sequence"/>
</dbReference>
<dbReference type="InterPro" id="IPR014136">
    <property type="entry name" value="TraA_Ti"/>
</dbReference>
<dbReference type="AlphaFoldDB" id="A0A2G9WSI3"/>
<feature type="region of interest" description="Disordered" evidence="5">
    <location>
        <begin position="825"/>
        <end position="848"/>
    </location>
</feature>
<feature type="domain" description="MobA/MobL protein" evidence="7">
    <location>
        <begin position="17"/>
        <end position="243"/>
    </location>
</feature>
<gene>
    <name evidence="9" type="primary">traA</name>
    <name evidence="9" type="ORF">CJ014_19585</name>
</gene>
<dbReference type="GO" id="GO:0005524">
    <property type="term" value="F:ATP binding"/>
    <property type="evidence" value="ECO:0007669"/>
    <property type="project" value="UniProtKB-KW"/>
</dbReference>
<feature type="domain" description="(+)RNA virus helicase C-terminal" evidence="6">
    <location>
        <begin position="692"/>
        <end position="734"/>
    </location>
</feature>
<sequence length="1104" mass="122482">MAITHFTPQLISRSQGRSAVLSAAYRHCARMEHEAEGRVVDYSAKRGLAHEEFLLPPDAPGWCRALIADRSVAGSAEAFWNAVEAFEKRSDAQLAKEFIIALPVELTRDQNIALMREFVGTQVLTRGQVADWVYHDEPGNPHVHLMTTLRSLTEKGFGSKKVPVVGETGEPLRNEAGKIVYRLWSGEKAEFVDQRESWLALQNKHLALAGLDIRVDGRSYAERGIDLVPTAHIGVGAKAIDRKEKVAGWSPKLERVALHAERRADNMARILRRPEIVLDLVSREMSVFTARDVAKVLHRYVDDAGTFQQLMVRILQSPDVVKLEDERIGLGSGQREPARYSTRELIRIEAGMVSRAQWLSGRSSHGVPDKMLHSVFDRHDRLSDEQRAAIAHVATEGRLAAVVGRAGAGKTTMMKAAREAWEAAGYRVVGAALAGKAAEGLEKEAGIASRTLASWELAWGRGRDRLDDRTIFVLDEAGMVSSRQMALIVESVVTSGAKLVLVGDPDQLQPIEAGAAFRAIAERTGYAELQTIYRQREPWMRDASFDLARGRMAEALRAYETNGKLCPSRFKAEAVAALIEDWNRDYDPAKSTLILAHLRRDVRALNDMARTRLIERGLVAEGHAFQTEDGVRKFAAGDQIVFLRNEGSLGVKNGMIGHVVEARPCWFAAMVGEGEHRRRVEVDQRFYANVDHGYATTIHKSQGATVDRVKVLATLSLDRHLTYVALTRHREDVGLYYGALSFRKAGGLTKILSQARSKETTLDYAGSRFYRASLRFAEARGFDLLRVARTLIADKLRWTVRQKDRLVDLGARLVAAGQRLGLVAPQKQTPTGTPKEARPMVAGTSAHPKSVHEVVDDRLIADPVLSRQWEQVSSRFHFVFADPETVFAKVDVDAMMANRETAAATLAKLQDQPNSFGALKGGTGLFAGRSEREAREHAALNIPALIRELETWLRLRAEAEHRYEAEERATRLKAAVDIPALSEGARQTLERIRDAVDRNDLPAALGFALEDRMIAAELEGFAKAVAERFGERTFLPLAARDSDGETARELLNGLSPDQRQDLKGAWADLRAIQQLAGAQRTKEAEGLREAQRQTLLQSRGMRPQ</sequence>
<dbReference type="Gene3D" id="3.40.50.300">
    <property type="entry name" value="P-loop containing nucleotide triphosphate hydrolases"/>
    <property type="match status" value="2"/>
</dbReference>
<dbReference type="OrthoDB" id="1826980at2"/>
<keyword evidence="3" id="KW-0067">ATP-binding</keyword>
<evidence type="ECO:0000256" key="4">
    <source>
        <dbReference type="ARBA" id="ARBA00022971"/>
    </source>
</evidence>
<dbReference type="InterPro" id="IPR041533">
    <property type="entry name" value="Bep_BID"/>
</dbReference>
<evidence type="ECO:0000256" key="3">
    <source>
        <dbReference type="ARBA" id="ARBA00022840"/>
    </source>
</evidence>
<dbReference type="PANTHER" id="PTHR43788:SF6">
    <property type="entry name" value="DNA HELICASE B"/>
    <property type="match status" value="1"/>
</dbReference>
<keyword evidence="10" id="KW-1185">Reference proteome</keyword>
<dbReference type="NCBIfam" id="TIGR02768">
    <property type="entry name" value="TraA_Ti"/>
    <property type="match status" value="1"/>
</dbReference>
<protein>
    <submittedName>
        <fullName evidence="9">Ti-type conjugative transfer relaxase TraA</fullName>
    </submittedName>
</protein>
<comment type="caution">
    <text evidence="9">The sequence shown here is derived from an EMBL/GenBank/DDBJ whole genome shotgun (WGS) entry which is preliminary data.</text>
</comment>
<dbReference type="NCBIfam" id="NF010402">
    <property type="entry name" value="PRK13826.1"/>
    <property type="match status" value="1"/>
</dbReference>
<evidence type="ECO:0000256" key="5">
    <source>
        <dbReference type="SAM" id="MobiDB-lite"/>
    </source>
</evidence>
<evidence type="ECO:0000259" key="8">
    <source>
        <dbReference type="Pfam" id="PF17841"/>
    </source>
</evidence>
<dbReference type="RefSeq" id="WP_100082202.1">
    <property type="nucleotide sequence ID" value="NZ_NQVN01000016.1"/>
</dbReference>